<protein>
    <submittedName>
        <fullName evidence="2">Uncharacterized protein</fullName>
    </submittedName>
</protein>
<dbReference type="KEGG" id="gps:C427_1509"/>
<dbReference type="EMBL" id="CP003837">
    <property type="protein sequence ID" value="AGH43618.1"/>
    <property type="molecule type" value="Genomic_DNA"/>
</dbReference>
<keyword evidence="1" id="KW-0472">Membrane</keyword>
<dbReference type="AlphaFoldDB" id="K7AGG0"/>
<proteinExistence type="predicted"/>
<organism evidence="2 3">
    <name type="scientific">Paraglaciecola psychrophila 170</name>
    <dbReference type="NCBI Taxonomy" id="1129794"/>
    <lineage>
        <taxon>Bacteria</taxon>
        <taxon>Pseudomonadati</taxon>
        <taxon>Pseudomonadota</taxon>
        <taxon>Gammaproteobacteria</taxon>
        <taxon>Alteromonadales</taxon>
        <taxon>Alteromonadaceae</taxon>
        <taxon>Paraglaciecola</taxon>
    </lineage>
</organism>
<dbReference type="STRING" id="1129794.C427_1509"/>
<keyword evidence="1" id="KW-1133">Transmembrane helix</keyword>
<sequence length="54" mass="6040">MWTSATLCVMTRKRNLLTKMSIDVLTYNLISVISTIGLTGLIWAMLGQGSYPFE</sequence>
<gene>
    <name evidence="2" type="ORF">C427_1509</name>
</gene>
<keyword evidence="1" id="KW-0812">Transmembrane</keyword>
<dbReference type="PATRIC" id="fig|1129794.4.peg.1496"/>
<feature type="transmembrane region" description="Helical" evidence="1">
    <location>
        <begin position="24"/>
        <end position="46"/>
    </location>
</feature>
<evidence type="ECO:0000313" key="2">
    <source>
        <dbReference type="EMBL" id="AGH43618.1"/>
    </source>
</evidence>
<evidence type="ECO:0000313" key="3">
    <source>
        <dbReference type="Proteomes" id="UP000011864"/>
    </source>
</evidence>
<evidence type="ECO:0000256" key="1">
    <source>
        <dbReference type="SAM" id="Phobius"/>
    </source>
</evidence>
<accession>K7AGG0</accession>
<dbReference type="Proteomes" id="UP000011864">
    <property type="component" value="Chromosome"/>
</dbReference>
<reference evidence="2 3" key="1">
    <citation type="journal article" date="2013" name="Genome Announc.">
        <title>Complete Genome Sequence of Glaciecola psychrophila Strain 170T.</title>
        <authorList>
            <person name="Yin J."/>
            <person name="Chen J."/>
            <person name="Liu G."/>
            <person name="Yu Y."/>
            <person name="Song L."/>
            <person name="Wang X."/>
            <person name="Qu X."/>
        </authorList>
    </citation>
    <scope>NUCLEOTIDE SEQUENCE [LARGE SCALE GENOMIC DNA]</scope>
    <source>
        <strain evidence="2 3">170</strain>
    </source>
</reference>
<keyword evidence="3" id="KW-1185">Reference proteome</keyword>
<name>K7AGG0_9ALTE</name>
<dbReference type="HOGENOM" id="CLU_3046251_0_0_6"/>